<dbReference type="AlphaFoldDB" id="A0A7W5U0X9"/>
<name>A0A7W5U0X9_9MICC</name>
<dbReference type="PROSITE" id="PS51160">
    <property type="entry name" value="ACYLPHOSPHATASE_3"/>
    <property type="match status" value="1"/>
</dbReference>
<dbReference type="InterPro" id="IPR039523">
    <property type="entry name" value="RimK-rel_E_lig_ATP-grasp"/>
</dbReference>
<dbReference type="EMBL" id="JACIBT010000001">
    <property type="protein sequence ID" value="MBB3667231.1"/>
    <property type="molecule type" value="Genomic_DNA"/>
</dbReference>
<gene>
    <name evidence="3" type="ORF">FHX47_000824</name>
</gene>
<feature type="domain" description="Acylphosphatase-like" evidence="2">
    <location>
        <begin position="18"/>
        <end position="104"/>
    </location>
</feature>
<dbReference type="SUPFAM" id="SSF56059">
    <property type="entry name" value="Glutathione synthetase ATP-binding domain-like"/>
    <property type="match status" value="1"/>
</dbReference>
<dbReference type="Pfam" id="PF14397">
    <property type="entry name" value="ATPgrasp_ST"/>
    <property type="match status" value="1"/>
</dbReference>
<evidence type="ECO:0000259" key="2">
    <source>
        <dbReference type="PROSITE" id="PS51160"/>
    </source>
</evidence>
<proteinExistence type="predicted"/>
<dbReference type="InterPro" id="IPR001792">
    <property type="entry name" value="Acylphosphatase-like_dom"/>
</dbReference>
<organism evidence="3 4">
    <name type="scientific">Garicola koreensis</name>
    <dbReference type="NCBI Taxonomy" id="1262554"/>
    <lineage>
        <taxon>Bacteria</taxon>
        <taxon>Bacillati</taxon>
        <taxon>Actinomycetota</taxon>
        <taxon>Actinomycetes</taxon>
        <taxon>Micrococcales</taxon>
        <taxon>Micrococcaceae</taxon>
        <taxon>Garicola</taxon>
    </lineage>
</organism>
<dbReference type="RefSeq" id="WP_183357577.1">
    <property type="nucleotide sequence ID" value="NZ_BAABKR010000001.1"/>
</dbReference>
<keyword evidence="4" id="KW-1185">Reference proteome</keyword>
<protein>
    <submittedName>
        <fullName evidence="3">Acylphosphatase</fullName>
    </submittedName>
</protein>
<evidence type="ECO:0000256" key="1">
    <source>
        <dbReference type="PROSITE-ProRule" id="PRU00520"/>
    </source>
</evidence>
<dbReference type="Proteomes" id="UP000547528">
    <property type="component" value="Unassembled WGS sequence"/>
</dbReference>
<accession>A0A7W5U0X9</accession>
<evidence type="ECO:0000313" key="3">
    <source>
        <dbReference type="EMBL" id="MBB3667231.1"/>
    </source>
</evidence>
<comment type="caution">
    <text evidence="3">The sequence shown here is derived from an EMBL/GenBank/DDBJ whole genome shotgun (WGS) entry which is preliminary data.</text>
</comment>
<evidence type="ECO:0000313" key="4">
    <source>
        <dbReference type="Proteomes" id="UP000547528"/>
    </source>
</evidence>
<sequence>MLHQKASSEGQNFNASTGLKIILKGELDTRQILRDARSAANVTGTVGWARRRSDGTVEVVAFRPHGLQDFIQSIESWTHEAEDVRADFAESLEAEGTSNFRIRREEFLLENEDDVAYYDSLGIDTTSRQFPALHSSGLLQDAPMAEVQRSKQYWRELWGRDVDPSFHVAFSNVTQSWDRRVVPQAEYRTIWRALNPGANLIAAYSDKVLFSRLVPNERQPRMPLVCIDGRFYDADANWILDDTEVLKILSRVGRGIIKPTSLDNGRGVELLEYAGEDKIGVGSRKLTLRGLKRRYRQNFMVQEIVPQHPTLAAPHPDSLNTLRVVTLRWNGDVHHLLTFARFGVDGRINDNAGTGGLCVGVQADGSFNTYAINEHGKLFESHPDSSVSFKSMPSVPGYGDVVEFARRLHHDVPYFDLLSWDVAIDHDGLPVLIECNFRGAVWLYQLATGQPLFGDFTEELLSAVRRSTER</sequence>
<reference evidence="3 4" key="1">
    <citation type="submission" date="2020-08" db="EMBL/GenBank/DDBJ databases">
        <title>Sequencing the genomes of 1000 actinobacteria strains.</title>
        <authorList>
            <person name="Klenk H.-P."/>
        </authorList>
    </citation>
    <scope>NUCLEOTIDE SEQUENCE [LARGE SCALE GENOMIC DNA]</scope>
    <source>
        <strain evidence="3 4">DSM 28238</strain>
    </source>
</reference>
<comment type="caution">
    <text evidence="1">Lacks conserved residue(s) required for the propagation of feature annotation.</text>
</comment>